<dbReference type="EMBL" id="POUA01000318">
    <property type="protein sequence ID" value="PZG31811.1"/>
    <property type="molecule type" value="Genomic_DNA"/>
</dbReference>
<protein>
    <recommendedName>
        <fullName evidence="2">ParB-like N-terminal domain-containing protein</fullName>
    </recommendedName>
</protein>
<dbReference type="Gene3D" id="3.90.1530.10">
    <property type="entry name" value="Conserved hypothetical protein from pyrococcus furiosus pfu- 392566-001, ParB domain"/>
    <property type="match status" value="1"/>
</dbReference>
<gene>
    <name evidence="3" type="ORF">C1I98_29775</name>
</gene>
<accession>A0A2W2F8E3</accession>
<evidence type="ECO:0000313" key="3">
    <source>
        <dbReference type="EMBL" id="PZG31811.1"/>
    </source>
</evidence>
<feature type="region of interest" description="Disordered" evidence="1">
    <location>
        <begin position="228"/>
        <end position="276"/>
    </location>
</feature>
<feature type="region of interest" description="Disordered" evidence="1">
    <location>
        <begin position="1"/>
        <end position="22"/>
    </location>
</feature>
<proteinExistence type="predicted"/>
<dbReference type="InterPro" id="IPR036086">
    <property type="entry name" value="ParB/Sulfiredoxin_sf"/>
</dbReference>
<comment type="caution">
    <text evidence="3">The sequence shown here is derived from an EMBL/GenBank/DDBJ whole genome shotgun (WGS) entry which is preliminary data.</text>
</comment>
<evidence type="ECO:0000313" key="4">
    <source>
        <dbReference type="Proteomes" id="UP000248544"/>
    </source>
</evidence>
<dbReference type="InterPro" id="IPR003115">
    <property type="entry name" value="ParB_N"/>
</dbReference>
<organism evidence="3 4">
    <name type="scientific">Spongiactinospora gelatinilytica</name>
    <dbReference type="NCBI Taxonomy" id="2666298"/>
    <lineage>
        <taxon>Bacteria</taxon>
        <taxon>Bacillati</taxon>
        <taxon>Actinomycetota</taxon>
        <taxon>Actinomycetes</taxon>
        <taxon>Streptosporangiales</taxon>
        <taxon>Streptosporangiaceae</taxon>
        <taxon>Spongiactinospora</taxon>
    </lineage>
</organism>
<evidence type="ECO:0000259" key="2">
    <source>
        <dbReference type="SMART" id="SM00470"/>
    </source>
</evidence>
<feature type="compositionally biased region" description="Basic and acidic residues" evidence="1">
    <location>
        <begin position="264"/>
        <end position="276"/>
    </location>
</feature>
<dbReference type="SUPFAM" id="SSF110849">
    <property type="entry name" value="ParB/Sulfiredoxin"/>
    <property type="match status" value="1"/>
</dbReference>
<evidence type="ECO:0000256" key="1">
    <source>
        <dbReference type="SAM" id="MobiDB-lite"/>
    </source>
</evidence>
<sequence>MMPVRALAETSGTSTGDGDELACGGTPRLTGVVMVPVGVLRSADSPRLGEMDVQHVRRLMAADPLPPIIVHRSTMRVIDGVHRLRAAVLMGRTEVNVRFFEGSDEDAFVVAVRTNVRHGLHLSAKERSVAAKRILISHPDWSDRAVAAAAGLSMKTVAEIRKRASEEIPHSHTRLGLDGRVRPIDAAAGRRRAAEYIQRHPQASLRMIASAVGVSTGTARDVRNRLARHEDPVPSGQRGGHVKVASRAGGDGPARASVTAGGRSEPDGRRRADTEHRVRRDALALLSRDPSLRFTKTGRMLLRMLDNRLLASMHRDQIIASIPPHSKDTILAAAHQCIRVWQEFADEVTKDDRAEDALGQVVDLPEISY</sequence>
<dbReference type="Proteomes" id="UP000248544">
    <property type="component" value="Unassembled WGS sequence"/>
</dbReference>
<dbReference type="AlphaFoldDB" id="A0A2W2F8E3"/>
<reference evidence="3 4" key="1">
    <citation type="submission" date="2018-01" db="EMBL/GenBank/DDBJ databases">
        <title>Draft genome sequence of Sphaerisporangium sp. 7K107.</title>
        <authorList>
            <person name="Sahin N."/>
            <person name="Saygin H."/>
            <person name="Ay H."/>
        </authorList>
    </citation>
    <scope>NUCLEOTIDE SEQUENCE [LARGE SCALE GENOMIC DNA]</scope>
    <source>
        <strain evidence="3 4">7K107</strain>
    </source>
</reference>
<keyword evidence="4" id="KW-1185">Reference proteome</keyword>
<dbReference type="SMART" id="SM00470">
    <property type="entry name" value="ParB"/>
    <property type="match status" value="1"/>
</dbReference>
<feature type="domain" description="ParB-like N-terminal" evidence="2">
    <location>
        <begin position="33"/>
        <end position="116"/>
    </location>
</feature>
<name>A0A2W2F8E3_9ACTN</name>